<evidence type="ECO:0000313" key="1">
    <source>
        <dbReference type="EMBL" id="CAG7825990.1"/>
    </source>
</evidence>
<proteinExistence type="predicted"/>
<organism evidence="1 2">
    <name type="scientific">Allacma fusca</name>
    <dbReference type="NCBI Taxonomy" id="39272"/>
    <lineage>
        <taxon>Eukaryota</taxon>
        <taxon>Metazoa</taxon>
        <taxon>Ecdysozoa</taxon>
        <taxon>Arthropoda</taxon>
        <taxon>Hexapoda</taxon>
        <taxon>Collembola</taxon>
        <taxon>Symphypleona</taxon>
        <taxon>Sminthuridae</taxon>
        <taxon>Allacma</taxon>
    </lineage>
</organism>
<dbReference type="AlphaFoldDB" id="A0A8J2PXU2"/>
<accession>A0A8J2PXU2</accession>
<evidence type="ECO:0000313" key="2">
    <source>
        <dbReference type="Proteomes" id="UP000708208"/>
    </source>
</evidence>
<name>A0A8J2PXU2_9HEXA</name>
<keyword evidence="2" id="KW-1185">Reference proteome</keyword>
<dbReference type="EMBL" id="CAJVCH010538181">
    <property type="protein sequence ID" value="CAG7825990.1"/>
    <property type="molecule type" value="Genomic_DNA"/>
</dbReference>
<sequence>MGINPDLSADLYSPAKRFNKTSTSRLTKSQKDLKKGKKPKLMSLLSRSVLFLHFWEAIRFGVNIKACVRVVGVCATINFEMRNFGRDISTPPYSWFLMCLNKLNIYQMSQMKSMDQRLTLKSEVLYGLKIRMCKDPIVLN</sequence>
<reference evidence="1" key="1">
    <citation type="submission" date="2021-06" db="EMBL/GenBank/DDBJ databases">
        <authorList>
            <person name="Hodson N. C."/>
            <person name="Mongue J. A."/>
            <person name="Jaron S. K."/>
        </authorList>
    </citation>
    <scope>NUCLEOTIDE SEQUENCE</scope>
</reference>
<comment type="caution">
    <text evidence="1">The sequence shown here is derived from an EMBL/GenBank/DDBJ whole genome shotgun (WGS) entry which is preliminary data.</text>
</comment>
<dbReference type="Proteomes" id="UP000708208">
    <property type="component" value="Unassembled WGS sequence"/>
</dbReference>
<gene>
    <name evidence="1" type="ORF">AFUS01_LOCUS36064</name>
</gene>
<protein>
    <submittedName>
        <fullName evidence="1">Uncharacterized protein</fullName>
    </submittedName>
</protein>